<organism evidence="1">
    <name type="scientific">Oryza punctata</name>
    <name type="common">Red rice</name>
    <dbReference type="NCBI Taxonomy" id="4537"/>
    <lineage>
        <taxon>Eukaryota</taxon>
        <taxon>Viridiplantae</taxon>
        <taxon>Streptophyta</taxon>
        <taxon>Embryophyta</taxon>
        <taxon>Tracheophyta</taxon>
        <taxon>Spermatophyta</taxon>
        <taxon>Magnoliopsida</taxon>
        <taxon>Liliopsida</taxon>
        <taxon>Poales</taxon>
        <taxon>Poaceae</taxon>
        <taxon>BOP clade</taxon>
        <taxon>Oryzoideae</taxon>
        <taxon>Oryzeae</taxon>
        <taxon>Oryzinae</taxon>
        <taxon>Oryza</taxon>
    </lineage>
</organism>
<dbReference type="EnsemblPlants" id="OPUNC09G10490.1">
    <property type="protein sequence ID" value="OPUNC09G10490.1"/>
    <property type="gene ID" value="OPUNC09G10490"/>
</dbReference>
<dbReference type="HOGENOM" id="CLU_2835652_0_0_1"/>
<keyword evidence="2" id="KW-1185">Reference proteome</keyword>
<evidence type="ECO:0000313" key="1">
    <source>
        <dbReference type="EnsemblPlants" id="OPUNC09G10490.1"/>
    </source>
</evidence>
<dbReference type="Gramene" id="OPUNC09G10490.1">
    <property type="protein sequence ID" value="OPUNC09G10490.1"/>
    <property type="gene ID" value="OPUNC09G10490"/>
</dbReference>
<reference evidence="1" key="1">
    <citation type="submission" date="2015-04" db="UniProtKB">
        <authorList>
            <consortium name="EnsemblPlants"/>
        </authorList>
    </citation>
    <scope>IDENTIFICATION</scope>
</reference>
<reference evidence="1" key="2">
    <citation type="submission" date="2018-05" db="EMBL/GenBank/DDBJ databases">
        <title>OpunRS2 (Oryza punctata Reference Sequence Version 2).</title>
        <authorList>
            <person name="Zhang J."/>
            <person name="Kudrna D."/>
            <person name="Lee S."/>
            <person name="Talag J."/>
            <person name="Welchert J."/>
            <person name="Wing R.A."/>
        </authorList>
    </citation>
    <scope>NUCLEOTIDE SEQUENCE [LARGE SCALE GENOMIC DNA]</scope>
</reference>
<name>A0A0E0M1T3_ORYPU</name>
<dbReference type="Proteomes" id="UP000026962">
    <property type="component" value="Chromosome 9"/>
</dbReference>
<protein>
    <submittedName>
        <fullName evidence="1">Uncharacterized protein</fullName>
    </submittedName>
</protein>
<accession>A0A0E0M1T3</accession>
<proteinExistence type="predicted"/>
<dbReference type="AlphaFoldDB" id="A0A0E0M1T3"/>
<evidence type="ECO:0000313" key="2">
    <source>
        <dbReference type="Proteomes" id="UP000026962"/>
    </source>
</evidence>
<sequence length="66" mass="7634">MVALGSIECLKKRCRQLRVLIHIANLDSKFINNLKKHITGWNLDKEIQGVTKAFKLARRKNNCSKK</sequence>